<evidence type="ECO:0000256" key="1">
    <source>
        <dbReference type="SAM" id="MobiDB-lite"/>
    </source>
</evidence>
<evidence type="ECO:0000256" key="2">
    <source>
        <dbReference type="SAM" id="Phobius"/>
    </source>
</evidence>
<proteinExistence type="predicted"/>
<dbReference type="AlphaFoldDB" id="A0A9W6RHG5"/>
<feature type="domain" description="Acyltransferase 3" evidence="3">
    <location>
        <begin position="22"/>
        <end position="323"/>
    </location>
</feature>
<feature type="transmembrane region" description="Helical" evidence="2">
    <location>
        <begin position="90"/>
        <end position="112"/>
    </location>
</feature>
<feature type="transmembrane region" description="Helical" evidence="2">
    <location>
        <begin position="243"/>
        <end position="267"/>
    </location>
</feature>
<dbReference type="InterPro" id="IPR052734">
    <property type="entry name" value="Nod_factor_acetyltransferase"/>
</dbReference>
<feature type="transmembrane region" description="Helical" evidence="2">
    <location>
        <begin position="61"/>
        <end position="78"/>
    </location>
</feature>
<evidence type="ECO:0000259" key="3">
    <source>
        <dbReference type="Pfam" id="PF01757"/>
    </source>
</evidence>
<feature type="transmembrane region" description="Helical" evidence="2">
    <location>
        <begin position="308"/>
        <end position="331"/>
    </location>
</feature>
<sequence length="386" mass="42133">MTTVASVSTTPPARSRAAVRDPYFDNAKFLAVVLVVIGHAWEPLRAANVGGRVLEAAQTFVYAFHLPVFIVMCGYFSRGFTAGRDRTRKLVAAIVVPYVIFSVAYPLWAGLLAGNHVGWDPLEPYYLTWFMPALLLWRLSTPLWQQLRYPITAALVISMLAGFITLPSMLNAAQVLSFLPFFVVGLTLRPHHFAFLRRRTMRVAGAVLLVLGGVAAYAAALTVDPEWVHWRRSFGQLGVGAPAGVGFRLLALASAVALTVGFLAVVPGRRTWFTRFGSASMYVYLLHGFVTLFLSYQGWYYRVSGAELVLVTVGCGALAVALASGTVRGVFRWAVEPRLDWLFHPRVPAPAGAVRRPAGTDHAGPARSRDRAQALPPERQGGASPR</sequence>
<accession>A0A9W6RHG5</accession>
<dbReference type="PANTHER" id="PTHR37312:SF1">
    <property type="entry name" value="MEMBRANE-BOUND ACYLTRANSFERASE YKRP-RELATED"/>
    <property type="match status" value="1"/>
</dbReference>
<dbReference type="Pfam" id="PF01757">
    <property type="entry name" value="Acyl_transf_3"/>
    <property type="match status" value="1"/>
</dbReference>
<dbReference type="PANTHER" id="PTHR37312">
    <property type="entry name" value="MEMBRANE-BOUND ACYLTRANSFERASE YKRP-RELATED"/>
    <property type="match status" value="1"/>
</dbReference>
<dbReference type="GO" id="GO:0016747">
    <property type="term" value="F:acyltransferase activity, transferring groups other than amino-acyl groups"/>
    <property type="evidence" value="ECO:0007669"/>
    <property type="project" value="InterPro"/>
</dbReference>
<feature type="transmembrane region" description="Helical" evidence="2">
    <location>
        <begin position="124"/>
        <end position="140"/>
    </location>
</feature>
<feature type="transmembrane region" description="Helical" evidence="2">
    <location>
        <begin position="23"/>
        <end position="41"/>
    </location>
</feature>
<protein>
    <submittedName>
        <fullName evidence="4">Membrane protein</fullName>
    </submittedName>
</protein>
<dbReference type="EMBL" id="BSTJ01000005">
    <property type="protein sequence ID" value="GLY76106.1"/>
    <property type="molecule type" value="Genomic_DNA"/>
</dbReference>
<feature type="transmembrane region" description="Helical" evidence="2">
    <location>
        <begin position="203"/>
        <end position="223"/>
    </location>
</feature>
<comment type="caution">
    <text evidence="4">The sequence shown here is derived from an EMBL/GenBank/DDBJ whole genome shotgun (WGS) entry which is preliminary data.</text>
</comment>
<evidence type="ECO:0000313" key="4">
    <source>
        <dbReference type="EMBL" id="GLY76106.1"/>
    </source>
</evidence>
<evidence type="ECO:0000313" key="5">
    <source>
        <dbReference type="Proteomes" id="UP001165135"/>
    </source>
</evidence>
<feature type="transmembrane region" description="Helical" evidence="2">
    <location>
        <begin position="147"/>
        <end position="166"/>
    </location>
</feature>
<dbReference type="RefSeq" id="WP_285624010.1">
    <property type="nucleotide sequence ID" value="NZ_BSTJ01000005.1"/>
</dbReference>
<reference evidence="4" key="1">
    <citation type="submission" date="2023-03" db="EMBL/GenBank/DDBJ databases">
        <title>Actinoallomurus iriomotensis NBRC 103681.</title>
        <authorList>
            <person name="Ichikawa N."/>
            <person name="Sato H."/>
            <person name="Tonouchi N."/>
        </authorList>
    </citation>
    <scope>NUCLEOTIDE SEQUENCE</scope>
    <source>
        <strain evidence="4">NBRC 103681</strain>
    </source>
</reference>
<keyword evidence="2" id="KW-1133">Transmembrane helix</keyword>
<feature type="transmembrane region" description="Helical" evidence="2">
    <location>
        <begin position="279"/>
        <end position="296"/>
    </location>
</feature>
<dbReference type="InterPro" id="IPR002656">
    <property type="entry name" value="Acyl_transf_3_dom"/>
</dbReference>
<keyword evidence="2" id="KW-0812">Transmembrane</keyword>
<name>A0A9W6RHG5_9ACTN</name>
<dbReference type="Proteomes" id="UP001165135">
    <property type="component" value="Unassembled WGS sequence"/>
</dbReference>
<organism evidence="4 5">
    <name type="scientific">Actinoallomurus iriomotensis</name>
    <dbReference type="NCBI Taxonomy" id="478107"/>
    <lineage>
        <taxon>Bacteria</taxon>
        <taxon>Bacillati</taxon>
        <taxon>Actinomycetota</taxon>
        <taxon>Actinomycetes</taxon>
        <taxon>Streptosporangiales</taxon>
        <taxon>Thermomonosporaceae</taxon>
        <taxon>Actinoallomurus</taxon>
    </lineage>
</organism>
<gene>
    <name evidence="4" type="ORF">Airi01_043730</name>
</gene>
<feature type="region of interest" description="Disordered" evidence="1">
    <location>
        <begin position="353"/>
        <end position="386"/>
    </location>
</feature>
<feature type="transmembrane region" description="Helical" evidence="2">
    <location>
        <begin position="172"/>
        <end position="191"/>
    </location>
</feature>
<keyword evidence="2" id="KW-0472">Membrane</keyword>